<dbReference type="Pfam" id="PF17820">
    <property type="entry name" value="PDZ_6"/>
    <property type="match status" value="1"/>
</dbReference>
<name>A1ZLR9_MICM2</name>
<dbReference type="EMBL" id="AAWS01000014">
    <property type="protein sequence ID" value="EAY28823.1"/>
    <property type="molecule type" value="Genomic_DNA"/>
</dbReference>
<feature type="transmembrane region" description="Helical" evidence="11">
    <location>
        <begin position="6"/>
        <end position="28"/>
    </location>
</feature>
<evidence type="ECO:0000256" key="8">
    <source>
        <dbReference type="ARBA" id="ARBA00022989"/>
    </source>
</evidence>
<feature type="transmembrane region" description="Helical" evidence="11">
    <location>
        <begin position="364"/>
        <end position="386"/>
    </location>
</feature>
<evidence type="ECO:0000313" key="13">
    <source>
        <dbReference type="EMBL" id="EAY28823.1"/>
    </source>
</evidence>
<accession>A1ZLR9</accession>
<dbReference type="GO" id="GO:0016020">
    <property type="term" value="C:membrane"/>
    <property type="evidence" value="ECO:0007669"/>
    <property type="project" value="UniProtKB-SubCell"/>
</dbReference>
<evidence type="ECO:0000256" key="5">
    <source>
        <dbReference type="ARBA" id="ARBA00022692"/>
    </source>
</evidence>
<dbReference type="SMART" id="SM00228">
    <property type="entry name" value="PDZ"/>
    <property type="match status" value="1"/>
</dbReference>
<keyword evidence="7 11" id="KW-0862">Zinc</keyword>
<keyword evidence="10 11" id="KW-0472">Membrane</keyword>
<evidence type="ECO:0000256" key="3">
    <source>
        <dbReference type="ARBA" id="ARBA00007931"/>
    </source>
</evidence>
<protein>
    <recommendedName>
        <fullName evidence="11">Zinc metalloprotease</fullName>
        <ecNumber evidence="11">3.4.24.-</ecNumber>
    </recommendedName>
</protein>
<gene>
    <name evidence="13" type="ORF">M23134_07921</name>
</gene>
<keyword evidence="11" id="KW-0479">Metal-binding</keyword>
<keyword evidence="6 11" id="KW-0378">Hydrolase</keyword>
<dbReference type="SUPFAM" id="SSF50156">
    <property type="entry name" value="PDZ domain-like"/>
    <property type="match status" value="2"/>
</dbReference>
<evidence type="ECO:0000256" key="9">
    <source>
        <dbReference type="ARBA" id="ARBA00023049"/>
    </source>
</evidence>
<feature type="domain" description="PDZ" evidence="12">
    <location>
        <begin position="223"/>
        <end position="263"/>
    </location>
</feature>
<dbReference type="eggNOG" id="COG0750">
    <property type="taxonomic scope" value="Bacteria"/>
</dbReference>
<reference evidence="13 14" key="1">
    <citation type="submission" date="2007-01" db="EMBL/GenBank/DDBJ databases">
        <authorList>
            <person name="Haygood M."/>
            <person name="Podell S."/>
            <person name="Anderson C."/>
            <person name="Hopkinson B."/>
            <person name="Roe K."/>
            <person name="Barbeau K."/>
            <person name="Gaasterland T."/>
            <person name="Ferriera S."/>
            <person name="Johnson J."/>
            <person name="Kravitz S."/>
            <person name="Beeson K."/>
            <person name="Sutton G."/>
            <person name="Rogers Y.-H."/>
            <person name="Friedman R."/>
            <person name="Frazier M."/>
            <person name="Venter J.C."/>
        </authorList>
    </citation>
    <scope>NUCLEOTIDE SEQUENCE [LARGE SCALE GENOMIC DNA]</scope>
    <source>
        <strain evidence="13 14">ATCC 23134</strain>
    </source>
</reference>
<dbReference type="GO" id="GO:0004222">
    <property type="term" value="F:metalloendopeptidase activity"/>
    <property type="evidence" value="ECO:0007669"/>
    <property type="project" value="InterPro"/>
</dbReference>
<dbReference type="OrthoDB" id="9782003at2"/>
<evidence type="ECO:0000313" key="14">
    <source>
        <dbReference type="Proteomes" id="UP000004095"/>
    </source>
</evidence>
<dbReference type="CDD" id="cd23081">
    <property type="entry name" value="cpPDZ_EcRseP-like"/>
    <property type="match status" value="1"/>
</dbReference>
<dbReference type="InterPro" id="IPR036034">
    <property type="entry name" value="PDZ_sf"/>
</dbReference>
<evidence type="ECO:0000256" key="6">
    <source>
        <dbReference type="ARBA" id="ARBA00022801"/>
    </source>
</evidence>
<comment type="cofactor">
    <cofactor evidence="1 11">
        <name>Zn(2+)</name>
        <dbReference type="ChEBI" id="CHEBI:29105"/>
    </cofactor>
</comment>
<dbReference type="PROSITE" id="PS50106">
    <property type="entry name" value="PDZ"/>
    <property type="match status" value="1"/>
</dbReference>
<dbReference type="GO" id="GO:0046872">
    <property type="term" value="F:metal ion binding"/>
    <property type="evidence" value="ECO:0007669"/>
    <property type="project" value="UniProtKB-KW"/>
</dbReference>
<dbReference type="CDD" id="cd06163">
    <property type="entry name" value="S2P-M50_PDZ_RseP-like"/>
    <property type="match status" value="1"/>
</dbReference>
<keyword evidence="5 11" id="KW-0812">Transmembrane</keyword>
<organism evidence="13 14">
    <name type="scientific">Microscilla marina ATCC 23134</name>
    <dbReference type="NCBI Taxonomy" id="313606"/>
    <lineage>
        <taxon>Bacteria</taxon>
        <taxon>Pseudomonadati</taxon>
        <taxon>Bacteroidota</taxon>
        <taxon>Cytophagia</taxon>
        <taxon>Cytophagales</taxon>
        <taxon>Microscillaceae</taxon>
        <taxon>Microscilla</taxon>
    </lineage>
</organism>
<evidence type="ECO:0000256" key="2">
    <source>
        <dbReference type="ARBA" id="ARBA00004141"/>
    </source>
</evidence>
<dbReference type="AlphaFoldDB" id="A1ZLR9"/>
<evidence type="ECO:0000256" key="11">
    <source>
        <dbReference type="RuleBase" id="RU362031"/>
    </source>
</evidence>
<dbReference type="InterPro" id="IPR008915">
    <property type="entry name" value="Peptidase_M50"/>
</dbReference>
<dbReference type="InterPro" id="IPR041489">
    <property type="entry name" value="PDZ_6"/>
</dbReference>
<dbReference type="PANTHER" id="PTHR42837:SF2">
    <property type="entry name" value="MEMBRANE METALLOPROTEASE ARASP2, CHLOROPLASTIC-RELATED"/>
    <property type="match status" value="1"/>
</dbReference>
<dbReference type="Proteomes" id="UP000004095">
    <property type="component" value="Unassembled WGS sequence"/>
</dbReference>
<feature type="transmembrane region" description="Helical" evidence="11">
    <location>
        <begin position="407"/>
        <end position="429"/>
    </location>
</feature>
<comment type="caution">
    <text evidence="13">The sequence shown here is derived from an EMBL/GenBank/DDBJ whole genome shotgun (WGS) entry which is preliminary data.</text>
</comment>
<evidence type="ECO:0000256" key="7">
    <source>
        <dbReference type="ARBA" id="ARBA00022833"/>
    </source>
</evidence>
<keyword evidence="9 11" id="KW-0482">Metalloprotease</keyword>
<dbReference type="NCBIfam" id="TIGR00054">
    <property type="entry name" value="RIP metalloprotease RseP"/>
    <property type="match status" value="1"/>
</dbReference>
<keyword evidence="8 11" id="KW-1133">Transmembrane helix</keyword>
<dbReference type="PANTHER" id="PTHR42837">
    <property type="entry name" value="REGULATOR OF SIGMA-E PROTEASE RSEP"/>
    <property type="match status" value="1"/>
</dbReference>
<sequence length="436" mass="48573">MDTFIMIAQLLVGLSILVGLHEMGHLLAAKMFGIRVEKFSIGFGPRIVGFTYKGTEYIIAPIFLGGYVKITGIIDESMDTDHLKKEPEPWEYRAKPAWQRLIVMMGGIIVNVITGIIVFICLTFYYGDTYTPAKATEKYGVTVGSIGKEIGLKDGDKILKVNGESVEKFSEFRSKIITERDCFYTIERDGKEMTVKVPNSMLNKLVSMKGVNPLFSPRFPYEVNKVKKKTPAAKAGLKKGDKILTINDQTTLLFDQLSPVLKENKGKEVRIQVERNGEQKTLTAKLDSTGTLGFYPESLLEEKQVQYSLGASISLGTFKAFDVIYQQIKVFGRIFKNDASASKSLSGPIGIAKFFGTEWIAQRFWTLVGLLSMVLAFMNFLPIPALDGGHVMFLTYEIISGRSPSERFLIIAQNIGMVLLLGLMAFAIINDVIKLF</sequence>
<evidence type="ECO:0000256" key="4">
    <source>
        <dbReference type="ARBA" id="ARBA00022670"/>
    </source>
</evidence>
<comment type="subcellular location">
    <subcellularLocation>
        <location evidence="2">Membrane</location>
        <topology evidence="2">Multi-pass membrane protein</topology>
    </subcellularLocation>
</comment>
<dbReference type="InterPro" id="IPR001478">
    <property type="entry name" value="PDZ"/>
</dbReference>
<dbReference type="InterPro" id="IPR004387">
    <property type="entry name" value="Pept_M50_Zn"/>
</dbReference>
<evidence type="ECO:0000256" key="10">
    <source>
        <dbReference type="ARBA" id="ARBA00023136"/>
    </source>
</evidence>
<dbReference type="RefSeq" id="WP_002697622.1">
    <property type="nucleotide sequence ID" value="NZ_AAWS01000014.1"/>
</dbReference>
<proteinExistence type="inferred from homology"/>
<evidence type="ECO:0000259" key="12">
    <source>
        <dbReference type="PROSITE" id="PS50106"/>
    </source>
</evidence>
<comment type="similarity">
    <text evidence="3 11">Belongs to the peptidase M50B family.</text>
</comment>
<dbReference type="Gene3D" id="2.30.42.10">
    <property type="match status" value="2"/>
</dbReference>
<evidence type="ECO:0000256" key="1">
    <source>
        <dbReference type="ARBA" id="ARBA00001947"/>
    </source>
</evidence>
<keyword evidence="4 13" id="KW-0645">Protease</keyword>
<keyword evidence="14" id="KW-1185">Reference proteome</keyword>
<dbReference type="Pfam" id="PF02163">
    <property type="entry name" value="Peptidase_M50"/>
    <property type="match status" value="1"/>
</dbReference>
<dbReference type="GO" id="GO:0006508">
    <property type="term" value="P:proteolysis"/>
    <property type="evidence" value="ECO:0007669"/>
    <property type="project" value="UniProtKB-KW"/>
</dbReference>
<dbReference type="EC" id="3.4.24.-" evidence="11"/>
<feature type="transmembrane region" description="Helical" evidence="11">
    <location>
        <begin position="101"/>
        <end position="126"/>
    </location>
</feature>